<dbReference type="Proteomes" id="UP001595816">
    <property type="component" value="Unassembled WGS sequence"/>
</dbReference>
<evidence type="ECO:0000313" key="6">
    <source>
        <dbReference type="EMBL" id="MFC4131847.1"/>
    </source>
</evidence>
<keyword evidence="5" id="KW-0460">Magnesium</keyword>
<dbReference type="EMBL" id="JBHSAY010000008">
    <property type="protein sequence ID" value="MFC4131847.1"/>
    <property type="molecule type" value="Genomic_DNA"/>
</dbReference>
<dbReference type="PANTHER" id="PTHR20854:SF4">
    <property type="entry name" value="INOSITOL-1-MONOPHOSPHATASE-RELATED"/>
    <property type="match status" value="1"/>
</dbReference>
<name>A0ABV8LNF6_9ACTN</name>
<dbReference type="SUPFAM" id="SSF56655">
    <property type="entry name" value="Carbohydrate phosphatase"/>
    <property type="match status" value="1"/>
</dbReference>
<evidence type="ECO:0000256" key="1">
    <source>
        <dbReference type="ARBA" id="ARBA00001033"/>
    </source>
</evidence>
<comment type="caution">
    <text evidence="6">The sequence shown here is derived from an EMBL/GenBank/DDBJ whole genome shotgun (WGS) entry which is preliminary data.</text>
</comment>
<dbReference type="Pfam" id="PF00459">
    <property type="entry name" value="Inositol_P"/>
    <property type="match status" value="1"/>
</dbReference>
<keyword evidence="3" id="KW-0479">Metal-binding</keyword>
<proteinExistence type="predicted"/>
<gene>
    <name evidence="6" type="ORF">ACFOZ4_14655</name>
</gene>
<keyword evidence="4" id="KW-0378">Hydrolase</keyword>
<dbReference type="PRINTS" id="PR00377">
    <property type="entry name" value="IMPHPHTASES"/>
</dbReference>
<dbReference type="InterPro" id="IPR020550">
    <property type="entry name" value="Inositol_monophosphatase_CS"/>
</dbReference>
<dbReference type="Gene3D" id="3.40.190.80">
    <property type="match status" value="1"/>
</dbReference>
<dbReference type="InterPro" id="IPR020583">
    <property type="entry name" value="Inositol_monoP_metal-BS"/>
</dbReference>
<dbReference type="PANTHER" id="PTHR20854">
    <property type="entry name" value="INOSITOL MONOPHOSPHATASE"/>
    <property type="match status" value="1"/>
</dbReference>
<dbReference type="RefSeq" id="WP_253763401.1">
    <property type="nucleotide sequence ID" value="NZ_JAMZDZ010000001.1"/>
</dbReference>
<keyword evidence="7" id="KW-1185">Reference proteome</keyword>
<protein>
    <recommendedName>
        <fullName evidence="2">inositol-phosphate phosphatase</fullName>
        <ecNumber evidence="2">3.1.3.25</ecNumber>
    </recommendedName>
</protein>
<organism evidence="6 7">
    <name type="scientific">Hamadaea flava</name>
    <dbReference type="NCBI Taxonomy" id="1742688"/>
    <lineage>
        <taxon>Bacteria</taxon>
        <taxon>Bacillati</taxon>
        <taxon>Actinomycetota</taxon>
        <taxon>Actinomycetes</taxon>
        <taxon>Micromonosporales</taxon>
        <taxon>Micromonosporaceae</taxon>
        <taxon>Hamadaea</taxon>
    </lineage>
</organism>
<evidence type="ECO:0000256" key="2">
    <source>
        <dbReference type="ARBA" id="ARBA00013106"/>
    </source>
</evidence>
<evidence type="ECO:0000313" key="7">
    <source>
        <dbReference type="Proteomes" id="UP001595816"/>
    </source>
</evidence>
<dbReference type="PROSITE" id="PS00629">
    <property type="entry name" value="IMP_1"/>
    <property type="match status" value="1"/>
</dbReference>
<evidence type="ECO:0000256" key="3">
    <source>
        <dbReference type="ARBA" id="ARBA00022723"/>
    </source>
</evidence>
<dbReference type="InterPro" id="IPR000760">
    <property type="entry name" value="Inositol_monophosphatase-like"/>
</dbReference>
<reference evidence="7" key="1">
    <citation type="journal article" date="2019" name="Int. J. Syst. Evol. Microbiol.">
        <title>The Global Catalogue of Microorganisms (GCM) 10K type strain sequencing project: providing services to taxonomists for standard genome sequencing and annotation.</title>
        <authorList>
            <consortium name="The Broad Institute Genomics Platform"/>
            <consortium name="The Broad Institute Genome Sequencing Center for Infectious Disease"/>
            <person name="Wu L."/>
            <person name="Ma J."/>
        </authorList>
    </citation>
    <scope>NUCLEOTIDE SEQUENCE [LARGE SCALE GENOMIC DNA]</scope>
    <source>
        <strain evidence="7">CGMCC 4.7289</strain>
    </source>
</reference>
<dbReference type="PROSITE" id="PS00630">
    <property type="entry name" value="IMP_2"/>
    <property type="match status" value="1"/>
</dbReference>
<dbReference type="CDD" id="cd01637">
    <property type="entry name" value="IMPase_like"/>
    <property type="match status" value="1"/>
</dbReference>
<comment type="catalytic activity">
    <reaction evidence="1">
        <text>a myo-inositol phosphate + H2O = myo-inositol + phosphate</text>
        <dbReference type="Rhea" id="RHEA:24056"/>
        <dbReference type="ChEBI" id="CHEBI:15377"/>
        <dbReference type="ChEBI" id="CHEBI:17268"/>
        <dbReference type="ChEBI" id="CHEBI:43474"/>
        <dbReference type="ChEBI" id="CHEBI:84139"/>
        <dbReference type="EC" id="3.1.3.25"/>
    </reaction>
</comment>
<sequence>MSNLQELHDFAVDLARTAMATMAASKPQPDDAATKKDPADWVTPFDQAIERHTRSEIARRYPQHRVIGEEYGAADSPSTGTFTWYVDPIDGTTNFVHGLPWASFSLAGYDEHGVAVGVVADAARAEVLSAVRGGGAWINGEPARCGSATGLAGGILLTEWSGNQPWPGMFDVLTQVAARFGATRIMGSCALALASVGVGRAAGALLPGRYNLWDVAAGALIAREGGAHVSAKDGVDEGVPADGVLAAVPGAADEILGLWRAAAPAAAVGAS</sequence>
<evidence type="ECO:0000256" key="4">
    <source>
        <dbReference type="ARBA" id="ARBA00022801"/>
    </source>
</evidence>
<accession>A0ABV8LNF6</accession>
<evidence type="ECO:0000256" key="5">
    <source>
        <dbReference type="ARBA" id="ARBA00022842"/>
    </source>
</evidence>
<dbReference type="EC" id="3.1.3.25" evidence="2"/>
<dbReference type="Gene3D" id="3.30.540.10">
    <property type="entry name" value="Fructose-1,6-Bisphosphatase, subunit A, domain 1"/>
    <property type="match status" value="1"/>
</dbReference>